<protein>
    <submittedName>
        <fullName evidence="7">Site-specific recombinase XerD</fullName>
    </submittedName>
</protein>
<name>K9UQA7_CHAP6</name>
<evidence type="ECO:0000313" key="8">
    <source>
        <dbReference type="Proteomes" id="UP000010366"/>
    </source>
</evidence>
<evidence type="ECO:0000256" key="1">
    <source>
        <dbReference type="ARBA" id="ARBA00008857"/>
    </source>
</evidence>
<dbReference type="eggNOG" id="COG4974">
    <property type="taxonomic scope" value="Bacteria"/>
</dbReference>
<dbReference type="InterPro" id="IPR010998">
    <property type="entry name" value="Integrase_recombinase_N"/>
</dbReference>
<dbReference type="InterPro" id="IPR050090">
    <property type="entry name" value="Tyrosine_recombinase_XerCD"/>
</dbReference>
<dbReference type="GO" id="GO:0003677">
    <property type="term" value="F:DNA binding"/>
    <property type="evidence" value="ECO:0007669"/>
    <property type="project" value="UniProtKB-UniRule"/>
</dbReference>
<dbReference type="Pfam" id="PF00589">
    <property type="entry name" value="Phage_integrase"/>
    <property type="match status" value="1"/>
</dbReference>
<dbReference type="GO" id="GO:0006310">
    <property type="term" value="P:DNA recombination"/>
    <property type="evidence" value="ECO:0007669"/>
    <property type="project" value="UniProtKB-KW"/>
</dbReference>
<keyword evidence="7" id="KW-0614">Plasmid</keyword>
<feature type="domain" description="Core-binding (CB)" evidence="6">
    <location>
        <begin position="16"/>
        <end position="104"/>
    </location>
</feature>
<dbReference type="RefSeq" id="WP_015328744.1">
    <property type="nucleotide sequence ID" value="NC_020053.1"/>
</dbReference>
<comment type="similarity">
    <text evidence="1">Belongs to the 'phage' integrase family.</text>
</comment>
<keyword evidence="8" id="KW-1185">Reference proteome</keyword>
<gene>
    <name evidence="7" type="ORF">Cha6605_6008</name>
</gene>
<evidence type="ECO:0000256" key="3">
    <source>
        <dbReference type="ARBA" id="ARBA00023172"/>
    </source>
</evidence>
<dbReference type="InterPro" id="IPR011010">
    <property type="entry name" value="DNA_brk_join_enz"/>
</dbReference>
<keyword evidence="2 4" id="KW-0238">DNA-binding</keyword>
<sequence length="349" mass="38985">MEQPTRTTTTATTFVLDANALISAFTSFIQFDVAAGGASGETIRTYWCEAKQYLLWCEVNQLQPLDVTRDAIKIYRHHLVQQQYKPATIALKLVAVSRMYDAAMEYGLLSHNPVWGVKPPKQRGDPADSITYLSAAEAETFLQAPLAKSTTLKILRDRFLLGLMTLEGVRSIEAHRANVGDIRRDPTGVGIMVTSKRQQRVVPLIPDLVDLLDRYLLARRQAKFSTAAAEPLFINVHHPRHQIDPDREDRRLSRRGIRFIVDSYLKALDLKYGEGRTLSAHSLRHTAGTLAIQNGASLRQVQDLLGHADPKTTAIYTHIGDRWVNNPALKLGINLNPERSQVGIATGYV</sequence>
<evidence type="ECO:0000313" key="7">
    <source>
        <dbReference type="EMBL" id="AFY96853.1"/>
    </source>
</evidence>
<dbReference type="HOGENOM" id="CLU_027562_9_6_3"/>
<keyword evidence="3" id="KW-0233">DNA recombination</keyword>
<dbReference type="EMBL" id="CP003601">
    <property type="protein sequence ID" value="AFY96853.1"/>
    <property type="molecule type" value="Genomic_DNA"/>
</dbReference>
<dbReference type="PANTHER" id="PTHR30349">
    <property type="entry name" value="PHAGE INTEGRASE-RELATED"/>
    <property type="match status" value="1"/>
</dbReference>
<dbReference type="SUPFAM" id="SSF56349">
    <property type="entry name" value="DNA breaking-rejoining enzymes"/>
    <property type="match status" value="1"/>
</dbReference>
<dbReference type="Gene3D" id="1.10.443.10">
    <property type="entry name" value="Intergrase catalytic core"/>
    <property type="match status" value="1"/>
</dbReference>
<dbReference type="PATRIC" id="fig|1173020.3.peg.6903"/>
<proteinExistence type="inferred from homology"/>
<dbReference type="OrthoDB" id="504361at2"/>
<dbReference type="Proteomes" id="UP000010366">
    <property type="component" value="Plasmid pCHA6605.01"/>
</dbReference>
<accession>K9UQA7</accession>
<dbReference type="InterPro" id="IPR002104">
    <property type="entry name" value="Integrase_catalytic"/>
</dbReference>
<dbReference type="PROSITE" id="PS51900">
    <property type="entry name" value="CB"/>
    <property type="match status" value="1"/>
</dbReference>
<evidence type="ECO:0000259" key="6">
    <source>
        <dbReference type="PROSITE" id="PS51900"/>
    </source>
</evidence>
<dbReference type="InterPro" id="IPR044068">
    <property type="entry name" value="CB"/>
</dbReference>
<dbReference type="Gene3D" id="1.10.150.130">
    <property type="match status" value="1"/>
</dbReference>
<organism evidence="7 8">
    <name type="scientific">Chamaesiphon minutus (strain ATCC 27169 / PCC 6605)</name>
    <dbReference type="NCBI Taxonomy" id="1173020"/>
    <lineage>
        <taxon>Bacteria</taxon>
        <taxon>Bacillati</taxon>
        <taxon>Cyanobacteriota</taxon>
        <taxon>Cyanophyceae</taxon>
        <taxon>Gomontiellales</taxon>
        <taxon>Chamaesiphonaceae</taxon>
        <taxon>Chamaesiphon</taxon>
    </lineage>
</organism>
<evidence type="ECO:0000259" key="5">
    <source>
        <dbReference type="PROSITE" id="PS51898"/>
    </source>
</evidence>
<dbReference type="AlphaFoldDB" id="K9UQA7"/>
<dbReference type="InterPro" id="IPR013762">
    <property type="entry name" value="Integrase-like_cat_sf"/>
</dbReference>
<dbReference type="PANTHER" id="PTHR30349:SF41">
    <property type="entry name" value="INTEGRASE_RECOMBINASE PROTEIN MJ0367-RELATED"/>
    <property type="match status" value="1"/>
</dbReference>
<evidence type="ECO:0000256" key="4">
    <source>
        <dbReference type="PROSITE-ProRule" id="PRU01248"/>
    </source>
</evidence>
<dbReference type="PROSITE" id="PS51898">
    <property type="entry name" value="TYR_RECOMBINASE"/>
    <property type="match status" value="1"/>
</dbReference>
<geneLocation type="plasmid" evidence="7 8">
    <name>pCHA6605.01</name>
</geneLocation>
<dbReference type="KEGG" id="cmp:Cha6605_6008"/>
<feature type="domain" description="Tyr recombinase" evidence="5">
    <location>
        <begin position="128"/>
        <end position="330"/>
    </location>
</feature>
<dbReference type="GO" id="GO:0015074">
    <property type="term" value="P:DNA integration"/>
    <property type="evidence" value="ECO:0007669"/>
    <property type="project" value="InterPro"/>
</dbReference>
<evidence type="ECO:0000256" key="2">
    <source>
        <dbReference type="ARBA" id="ARBA00023125"/>
    </source>
</evidence>
<reference evidence="7 8" key="1">
    <citation type="submission" date="2012-05" db="EMBL/GenBank/DDBJ databases">
        <title>Noncontiguous Finished plasmid 1 of genome of Chamaesiphon sp. PCC 6605.</title>
        <authorList>
            <consortium name="US DOE Joint Genome Institute"/>
            <person name="Gugger M."/>
            <person name="Coursin T."/>
            <person name="Rippka R."/>
            <person name="Tandeau De Marsac N."/>
            <person name="Huntemann M."/>
            <person name="Wei C.-L."/>
            <person name="Han J."/>
            <person name="Detter J.C."/>
            <person name="Han C."/>
            <person name="Tapia R."/>
            <person name="Chen A."/>
            <person name="Kyrpides N."/>
            <person name="Mavromatis K."/>
            <person name="Markowitz V."/>
            <person name="Szeto E."/>
            <person name="Ivanova N."/>
            <person name="Pagani I."/>
            <person name="Pati A."/>
            <person name="Goodwin L."/>
            <person name="Nordberg H.P."/>
            <person name="Cantor M.N."/>
            <person name="Hua S.X."/>
            <person name="Woyke T."/>
            <person name="Kerfeld C.A."/>
        </authorList>
    </citation>
    <scope>NUCLEOTIDE SEQUENCE [LARGE SCALE GENOMIC DNA]</scope>
    <source>
        <strain evidence="8">ATCC 27169 / PCC 6605</strain>
        <plasmid evidence="8">Plasmid pCHA6605.01</plasmid>
    </source>
</reference>